<dbReference type="InterPro" id="IPR036785">
    <property type="entry name" value="YkyA-like_sf"/>
</dbReference>
<dbReference type="Pfam" id="PF10368">
    <property type="entry name" value="YkyA"/>
    <property type="match status" value="1"/>
</dbReference>
<comment type="caution">
    <text evidence="2">The sequence shown here is derived from an EMBL/GenBank/DDBJ whole genome shotgun (WGS) entry which is preliminary data.</text>
</comment>
<accession>A0AAE3IQC0</accession>
<protein>
    <submittedName>
        <fullName evidence="2">YkyA family protein</fullName>
    </submittedName>
</protein>
<dbReference type="SUPFAM" id="SSF140423">
    <property type="entry name" value="MW0975(SA0943)-like"/>
    <property type="match status" value="1"/>
</dbReference>
<sequence>MRKQKVLLVLIIGLLFLLSGCFNRQSTEEKIYEALESVVQLEQEFENQQEPLMEIEKQEKEVYDSILELGLKEHDQIVTLADEAIGLTEKRQELLDKENDSIEQAKKEFENVQKLIEKIEDEKLHTEAQNLYDTMMKRYSLHEQLYEQYALGIQYDQELYNMFKQEDVLLDVLQPQIEKINAAYAKVYELNDQFNEQTERYNDSKVQFYENAGLNIQLEENDK</sequence>
<proteinExistence type="predicted"/>
<feature type="coiled-coil region" evidence="1">
    <location>
        <begin position="24"/>
        <end position="58"/>
    </location>
</feature>
<evidence type="ECO:0000313" key="3">
    <source>
        <dbReference type="Proteomes" id="UP001209318"/>
    </source>
</evidence>
<evidence type="ECO:0000256" key="1">
    <source>
        <dbReference type="SAM" id="Coils"/>
    </source>
</evidence>
<name>A0AAE3IQC0_9BACI</name>
<evidence type="ECO:0000313" key="2">
    <source>
        <dbReference type="EMBL" id="MCU9612257.1"/>
    </source>
</evidence>
<dbReference type="Gene3D" id="1.20.120.570">
    <property type="entry name" value="YkyA-like"/>
    <property type="match status" value="1"/>
</dbReference>
<dbReference type="PROSITE" id="PS51257">
    <property type="entry name" value="PROKAR_LIPOPROTEIN"/>
    <property type="match status" value="1"/>
</dbReference>
<dbReference type="RefSeq" id="WP_263071392.1">
    <property type="nucleotide sequence ID" value="NZ_JAOUSF010000001.1"/>
</dbReference>
<dbReference type="AlphaFoldDB" id="A0AAE3IQC0"/>
<dbReference type="InterPro" id="IPR019454">
    <property type="entry name" value="Lipoprot_YkyA-like"/>
</dbReference>
<dbReference type="EMBL" id="JAOUSF010000001">
    <property type="protein sequence ID" value="MCU9612257.1"/>
    <property type="molecule type" value="Genomic_DNA"/>
</dbReference>
<gene>
    <name evidence="2" type="ORF">OEV98_01610</name>
</gene>
<dbReference type="Proteomes" id="UP001209318">
    <property type="component" value="Unassembled WGS sequence"/>
</dbReference>
<keyword evidence="1" id="KW-0175">Coiled coil</keyword>
<feature type="coiled-coil region" evidence="1">
    <location>
        <begin position="88"/>
        <end position="129"/>
    </location>
</feature>
<keyword evidence="3" id="KW-1185">Reference proteome</keyword>
<reference evidence="2" key="1">
    <citation type="submission" date="2022-10" db="EMBL/GenBank/DDBJ databases">
        <title>Description of Fervidibacillus gen. nov. in the family Fervidibacillaceae fam. nov. with two species, Fervidibacillus albus sp. nov., and Fervidibacillus halotolerans sp. nov., isolated from tidal flat sediments.</title>
        <authorList>
            <person name="Kwon K.K."/>
            <person name="Yang S.-H."/>
        </authorList>
    </citation>
    <scope>NUCLEOTIDE SEQUENCE</scope>
    <source>
        <strain evidence="2">JCM 19140</strain>
    </source>
</reference>
<organism evidence="2 3">
    <name type="scientific">Perspicuibacillus lycopersici</name>
    <dbReference type="NCBI Taxonomy" id="1325689"/>
    <lineage>
        <taxon>Bacteria</taxon>
        <taxon>Bacillati</taxon>
        <taxon>Bacillota</taxon>
        <taxon>Bacilli</taxon>
        <taxon>Bacillales</taxon>
        <taxon>Bacillaceae</taxon>
        <taxon>Perspicuibacillus</taxon>
    </lineage>
</organism>